<dbReference type="Gene3D" id="2.40.50.140">
    <property type="entry name" value="Nucleic acid-binding proteins"/>
    <property type="match status" value="1"/>
</dbReference>
<dbReference type="InterPro" id="IPR011114">
    <property type="entry name" value="RuvA_C"/>
</dbReference>
<dbReference type="Pfam" id="PF07499">
    <property type="entry name" value="RuvA_C"/>
    <property type="match status" value="1"/>
</dbReference>
<comment type="caution">
    <text evidence="6">Lacks conserved residue(s) required for the propagation of feature annotation.</text>
</comment>
<dbReference type="GO" id="GO:0000400">
    <property type="term" value="F:four-way junction DNA binding"/>
    <property type="evidence" value="ECO:0007669"/>
    <property type="project" value="UniProtKB-UniRule"/>
</dbReference>
<dbReference type="SUPFAM" id="SSF50249">
    <property type="entry name" value="Nucleic acid-binding proteins"/>
    <property type="match status" value="1"/>
</dbReference>
<comment type="subcellular location">
    <subcellularLocation>
        <location evidence="6">Cytoplasm</location>
    </subcellularLocation>
</comment>
<accession>A0A9D2JZE8</accession>
<dbReference type="SUPFAM" id="SSF46929">
    <property type="entry name" value="DNA helicase RuvA subunit, C-terminal domain"/>
    <property type="match status" value="1"/>
</dbReference>
<evidence type="ECO:0000256" key="3">
    <source>
        <dbReference type="ARBA" id="ARBA00023125"/>
    </source>
</evidence>
<comment type="similarity">
    <text evidence="6">Belongs to the RuvA family.</text>
</comment>
<dbReference type="CDD" id="cd14332">
    <property type="entry name" value="UBA_RuvA_C"/>
    <property type="match status" value="1"/>
</dbReference>
<dbReference type="GO" id="GO:0009379">
    <property type="term" value="C:Holliday junction helicase complex"/>
    <property type="evidence" value="ECO:0007669"/>
    <property type="project" value="InterPro"/>
</dbReference>
<evidence type="ECO:0000256" key="6">
    <source>
        <dbReference type="HAMAP-Rule" id="MF_00031"/>
    </source>
</evidence>
<name>A0A9D2JZE8_9FIRM</name>
<dbReference type="InterPro" id="IPR013849">
    <property type="entry name" value="DNA_helicase_Holl-junc_RuvA_I"/>
</dbReference>
<dbReference type="InterPro" id="IPR000085">
    <property type="entry name" value="RuvA"/>
</dbReference>
<evidence type="ECO:0000256" key="2">
    <source>
        <dbReference type="ARBA" id="ARBA00022763"/>
    </source>
</evidence>
<comment type="domain">
    <text evidence="6">Has three domains with a flexible linker between the domains II and III and assumes an 'L' shape. Domain III is highly mobile and contacts RuvB.</text>
</comment>
<dbReference type="NCBIfam" id="TIGR00084">
    <property type="entry name" value="ruvA"/>
    <property type="match status" value="1"/>
</dbReference>
<feature type="domain" description="UBA" evidence="7">
    <location>
        <begin position="151"/>
        <end position="191"/>
    </location>
</feature>
<dbReference type="GO" id="GO:0048476">
    <property type="term" value="C:Holliday junction resolvase complex"/>
    <property type="evidence" value="ECO:0007669"/>
    <property type="project" value="UniProtKB-UniRule"/>
</dbReference>
<sequence length="196" mass="20835">MIGYLKGKVLDLTLESALLEVNGVGYEVFCSGAAFSRLSRGGEGEVYTSMQVKEDGISLYGFADLKEKELFLKLTSVQGVGARMALALLSSMRPEELYESIASADVKRLSAVKGVGKKTADRIILELHGKISATAILSSEAAPSAGVKASAEDEDAVAALMNLGFTRQESARAVERARRDGAKTIEEVIASALKQM</sequence>
<dbReference type="SMART" id="SM00278">
    <property type="entry name" value="HhH1"/>
    <property type="match status" value="2"/>
</dbReference>
<dbReference type="Pfam" id="PF01330">
    <property type="entry name" value="RuvA_N"/>
    <property type="match status" value="1"/>
</dbReference>
<dbReference type="InterPro" id="IPR012340">
    <property type="entry name" value="NA-bd_OB-fold"/>
</dbReference>
<evidence type="ECO:0000259" key="7">
    <source>
        <dbReference type="PROSITE" id="PS50030"/>
    </source>
</evidence>
<evidence type="ECO:0000313" key="8">
    <source>
        <dbReference type="EMBL" id="HIZ72307.1"/>
    </source>
</evidence>
<dbReference type="InterPro" id="IPR010994">
    <property type="entry name" value="RuvA_2-like"/>
</dbReference>
<keyword evidence="5 6" id="KW-0234">DNA repair</keyword>
<reference evidence="8" key="1">
    <citation type="journal article" date="2021" name="PeerJ">
        <title>Extensive microbial diversity within the chicken gut microbiome revealed by metagenomics and culture.</title>
        <authorList>
            <person name="Gilroy R."/>
            <person name="Ravi A."/>
            <person name="Getino M."/>
            <person name="Pursley I."/>
            <person name="Horton D.L."/>
            <person name="Alikhan N.F."/>
            <person name="Baker D."/>
            <person name="Gharbi K."/>
            <person name="Hall N."/>
            <person name="Watson M."/>
            <person name="Adriaenssens E.M."/>
            <person name="Foster-Nyarko E."/>
            <person name="Jarju S."/>
            <person name="Secka A."/>
            <person name="Antonio M."/>
            <person name="Oren A."/>
            <person name="Chaudhuri R.R."/>
            <person name="La Ragione R."/>
            <person name="Hildebrand F."/>
            <person name="Pallen M.J."/>
        </authorList>
    </citation>
    <scope>NUCLEOTIDE SEQUENCE</scope>
    <source>
        <strain evidence="8">ChiW7-2402</strain>
    </source>
</reference>
<dbReference type="Gene3D" id="1.10.150.20">
    <property type="entry name" value="5' to 3' exonuclease, C-terminal subdomain"/>
    <property type="match status" value="1"/>
</dbReference>
<comment type="subunit">
    <text evidence="6">Homotetramer. Forms an RuvA(8)-RuvB(12)-Holliday junction (HJ) complex. HJ DNA is sandwiched between 2 RuvA tetramers; dsDNA enters through RuvA and exits via RuvB. An RuvB hexamer assembles on each DNA strand where it exits the tetramer. Each RuvB hexamer is contacted by two RuvA subunits (via domain III) on 2 adjacent RuvB subunits; this complex drives branch migration. In the full resolvosome a probable DNA-RuvA(4)-RuvB(12)-RuvC(2) complex forms which resolves the HJ.</text>
</comment>
<keyword evidence="2 6" id="KW-0227">DNA damage</keyword>
<dbReference type="EMBL" id="DXBB01000035">
    <property type="protein sequence ID" value="HIZ72307.1"/>
    <property type="molecule type" value="Genomic_DNA"/>
</dbReference>
<dbReference type="SUPFAM" id="SSF47781">
    <property type="entry name" value="RuvA domain 2-like"/>
    <property type="match status" value="1"/>
</dbReference>
<evidence type="ECO:0000256" key="1">
    <source>
        <dbReference type="ARBA" id="ARBA00022490"/>
    </source>
</evidence>
<dbReference type="InterPro" id="IPR036267">
    <property type="entry name" value="RuvA_C_sf"/>
</dbReference>
<dbReference type="GO" id="GO:0009378">
    <property type="term" value="F:four-way junction helicase activity"/>
    <property type="evidence" value="ECO:0007669"/>
    <property type="project" value="InterPro"/>
</dbReference>
<reference evidence="8" key="2">
    <citation type="submission" date="2021-04" db="EMBL/GenBank/DDBJ databases">
        <authorList>
            <person name="Gilroy R."/>
        </authorList>
    </citation>
    <scope>NUCLEOTIDE SEQUENCE</scope>
    <source>
        <strain evidence="8">ChiW7-2402</strain>
    </source>
</reference>
<evidence type="ECO:0000256" key="5">
    <source>
        <dbReference type="ARBA" id="ARBA00023204"/>
    </source>
</evidence>
<dbReference type="GO" id="GO:0006310">
    <property type="term" value="P:DNA recombination"/>
    <property type="evidence" value="ECO:0007669"/>
    <property type="project" value="UniProtKB-UniRule"/>
</dbReference>
<dbReference type="HAMAP" id="MF_00031">
    <property type="entry name" value="DNA_HJ_migration_RuvA"/>
    <property type="match status" value="1"/>
</dbReference>
<comment type="function">
    <text evidence="6">The RuvA-RuvB-RuvC complex processes Holliday junction (HJ) DNA during genetic recombination and DNA repair, while the RuvA-RuvB complex plays an important role in the rescue of blocked DNA replication forks via replication fork reversal (RFR). RuvA specifically binds to HJ cruciform DNA, conferring on it an open structure. The RuvB hexamer acts as an ATP-dependent pump, pulling dsDNA into and through the RuvAB complex. HJ branch migration allows RuvC to scan DNA until it finds its consensus sequence, where it cleaves and resolves the cruciform DNA.</text>
</comment>
<dbReference type="GO" id="GO:0005737">
    <property type="term" value="C:cytoplasm"/>
    <property type="evidence" value="ECO:0007669"/>
    <property type="project" value="UniProtKB-SubCell"/>
</dbReference>
<dbReference type="InterPro" id="IPR003583">
    <property type="entry name" value="Hlx-hairpin-Hlx_DNA-bd_motif"/>
</dbReference>
<gene>
    <name evidence="6 8" type="primary">ruvA</name>
    <name evidence="8" type="ORF">H9964_01860</name>
</gene>
<dbReference type="Proteomes" id="UP000824102">
    <property type="component" value="Unassembled WGS sequence"/>
</dbReference>
<dbReference type="Pfam" id="PF14520">
    <property type="entry name" value="HHH_5"/>
    <property type="match status" value="1"/>
</dbReference>
<dbReference type="GO" id="GO:0005524">
    <property type="term" value="F:ATP binding"/>
    <property type="evidence" value="ECO:0007669"/>
    <property type="project" value="InterPro"/>
</dbReference>
<dbReference type="GO" id="GO:0006281">
    <property type="term" value="P:DNA repair"/>
    <property type="evidence" value="ECO:0007669"/>
    <property type="project" value="UniProtKB-UniRule"/>
</dbReference>
<feature type="region of interest" description="Domain III" evidence="6">
    <location>
        <begin position="152"/>
        <end position="196"/>
    </location>
</feature>
<comment type="caution">
    <text evidence="8">The sequence shown here is derived from an EMBL/GenBank/DDBJ whole genome shotgun (WGS) entry which is preliminary data.</text>
</comment>
<proteinExistence type="inferred from homology"/>
<dbReference type="AlphaFoldDB" id="A0A9D2JZE8"/>
<keyword evidence="4 6" id="KW-0233">DNA recombination</keyword>
<protein>
    <recommendedName>
        <fullName evidence="6">Holliday junction branch migration complex subunit RuvA</fullName>
    </recommendedName>
</protein>
<keyword evidence="1 6" id="KW-0963">Cytoplasm</keyword>
<dbReference type="InterPro" id="IPR015940">
    <property type="entry name" value="UBA"/>
</dbReference>
<organism evidence="8 9">
    <name type="scientific">Candidatus Gallimonas intestinavium</name>
    <dbReference type="NCBI Taxonomy" id="2838603"/>
    <lineage>
        <taxon>Bacteria</taxon>
        <taxon>Bacillati</taxon>
        <taxon>Bacillota</taxon>
        <taxon>Clostridia</taxon>
        <taxon>Candidatus Gallimonas</taxon>
    </lineage>
</organism>
<evidence type="ECO:0000313" key="9">
    <source>
        <dbReference type="Proteomes" id="UP000824102"/>
    </source>
</evidence>
<evidence type="ECO:0000256" key="4">
    <source>
        <dbReference type="ARBA" id="ARBA00023172"/>
    </source>
</evidence>
<dbReference type="PROSITE" id="PS50030">
    <property type="entry name" value="UBA"/>
    <property type="match status" value="1"/>
</dbReference>
<keyword evidence="3 6" id="KW-0238">DNA-binding</keyword>
<dbReference type="Gene3D" id="1.10.8.10">
    <property type="entry name" value="DNA helicase RuvA subunit, C-terminal domain"/>
    <property type="match status" value="1"/>
</dbReference>